<name>A0ABQ7H497_DUNSA</name>
<feature type="compositionally biased region" description="Basic and acidic residues" evidence="1">
    <location>
        <begin position="84"/>
        <end position="93"/>
    </location>
</feature>
<dbReference type="EMBL" id="MU069480">
    <property type="protein sequence ID" value="KAF5841667.1"/>
    <property type="molecule type" value="Genomic_DNA"/>
</dbReference>
<feature type="compositionally biased region" description="Low complexity" evidence="1">
    <location>
        <begin position="168"/>
        <end position="178"/>
    </location>
</feature>
<evidence type="ECO:0000313" key="2">
    <source>
        <dbReference type="EMBL" id="KAF5841667.1"/>
    </source>
</evidence>
<reference evidence="2" key="1">
    <citation type="submission" date="2017-08" db="EMBL/GenBank/DDBJ databases">
        <authorList>
            <person name="Polle J.E."/>
            <person name="Barry K."/>
            <person name="Cushman J."/>
            <person name="Schmutz J."/>
            <person name="Tran D."/>
            <person name="Hathwaick L.T."/>
            <person name="Yim W.C."/>
            <person name="Jenkins J."/>
            <person name="Mckie-Krisberg Z.M."/>
            <person name="Prochnik S."/>
            <person name="Lindquist E."/>
            <person name="Dockter R.B."/>
            <person name="Adam C."/>
            <person name="Molina H."/>
            <person name="Bunkerborg J."/>
            <person name="Jin E."/>
            <person name="Buchheim M."/>
            <person name="Magnuson J."/>
        </authorList>
    </citation>
    <scope>NUCLEOTIDE SEQUENCE</scope>
    <source>
        <strain evidence="2">CCAP 19/18</strain>
    </source>
</reference>
<feature type="compositionally biased region" description="Pro residues" evidence="1">
    <location>
        <begin position="567"/>
        <end position="576"/>
    </location>
</feature>
<protein>
    <submittedName>
        <fullName evidence="2">Uncharacterized protein</fullName>
    </submittedName>
</protein>
<accession>A0ABQ7H497</accession>
<feature type="compositionally biased region" description="Polar residues" evidence="1">
    <location>
        <begin position="45"/>
        <end position="54"/>
    </location>
</feature>
<evidence type="ECO:0000313" key="3">
    <source>
        <dbReference type="Proteomes" id="UP000815325"/>
    </source>
</evidence>
<gene>
    <name evidence="2" type="ORF">DUNSADRAFT_11874</name>
</gene>
<feature type="region of interest" description="Disordered" evidence="1">
    <location>
        <begin position="22"/>
        <end position="54"/>
    </location>
</feature>
<comment type="caution">
    <text evidence="2">The sequence shown here is derived from an EMBL/GenBank/DDBJ whole genome shotgun (WGS) entry which is preliminary data.</text>
</comment>
<feature type="region of interest" description="Disordered" evidence="1">
    <location>
        <begin position="80"/>
        <end position="278"/>
    </location>
</feature>
<feature type="compositionally biased region" description="Polar residues" evidence="1">
    <location>
        <begin position="499"/>
        <end position="509"/>
    </location>
</feature>
<proteinExistence type="predicted"/>
<feature type="compositionally biased region" description="Polar residues" evidence="1">
    <location>
        <begin position="422"/>
        <end position="431"/>
    </location>
</feature>
<feature type="compositionally biased region" description="Low complexity" evidence="1">
    <location>
        <begin position="409"/>
        <end position="421"/>
    </location>
</feature>
<feature type="region of interest" description="Disordered" evidence="1">
    <location>
        <begin position="409"/>
        <end position="444"/>
    </location>
</feature>
<sequence length="666" mass="70993">MCAVHNPKFFCVHRLSRANSETSSVLSSASKRPISGSPFLLASQRAGTQSEAESLQLDKTTLASRLSSLSLRTPKEAGVTFDTKSLKGQKEDSPFGTPRSYQTSTLFGGRPAPWERPSSSPGLLARPRTSDLPGTSRPSFVRQASPPQLAARPSTTGSIAACQDTEARSALPARASPPGQGRKISFSPPAPPATQVLSRGRTLSTQPSSRPLSPLGLDVKRQASTSPLPSAGPARPASSGQRSIRPSPSIASVTSRLGPSTSPPPKLQSGPPRGAGTLSVRTRAQDEELIPPELHEWQAIAKEAKSMLDHGQEERLDVEQRIASLRSKVQGWEGLLDDAVQKFDKSMEEAFQQIFSRARTRVKVHEAKSAPRMPDTNGGGQHTSKAPTYQPTNRAGPQLTVDVLQARLSSDSHSLAHSSSSGTNDAASQHRTAMPTPQPHHRSASAFNPFEAAAAASAFAGQPNPMPAARSAAPHLQAPSQHMPFGEQPPSQHIAYQAMRQQQQLSSESGGDRDHRTSAHAMGPQSFPSYAHAMPGPSTGVQRFYAQPTPGPALGRKSSPSYAQPAPEGPSPPPTHPSMDEAQGLQGAHGYHPSRHHHSSQKRDRPQSHPPHPQLSAPKGPAPQSYVAPVPPQLASAAAACLWQEYANSRAYCPYRNPGEWVALRL</sequence>
<organism evidence="2 3">
    <name type="scientific">Dunaliella salina</name>
    <name type="common">Green alga</name>
    <name type="synonym">Protococcus salinus</name>
    <dbReference type="NCBI Taxonomy" id="3046"/>
    <lineage>
        <taxon>Eukaryota</taxon>
        <taxon>Viridiplantae</taxon>
        <taxon>Chlorophyta</taxon>
        <taxon>core chlorophytes</taxon>
        <taxon>Chlorophyceae</taxon>
        <taxon>CS clade</taxon>
        <taxon>Chlamydomonadales</taxon>
        <taxon>Dunaliellaceae</taxon>
        <taxon>Dunaliella</taxon>
    </lineage>
</organism>
<dbReference type="Proteomes" id="UP000815325">
    <property type="component" value="Unassembled WGS sequence"/>
</dbReference>
<keyword evidence="3" id="KW-1185">Reference proteome</keyword>
<feature type="compositionally biased region" description="Polar residues" evidence="1">
    <location>
        <begin position="195"/>
        <end position="211"/>
    </location>
</feature>
<evidence type="ECO:0000256" key="1">
    <source>
        <dbReference type="SAM" id="MobiDB-lite"/>
    </source>
</evidence>
<feature type="region of interest" description="Disordered" evidence="1">
    <location>
        <begin position="461"/>
        <end position="629"/>
    </location>
</feature>
<feature type="compositionally biased region" description="Polar residues" evidence="1">
    <location>
        <begin position="382"/>
        <end position="395"/>
    </location>
</feature>
<feature type="compositionally biased region" description="Polar residues" evidence="1">
    <location>
        <begin position="238"/>
        <end position="260"/>
    </location>
</feature>
<feature type="region of interest" description="Disordered" evidence="1">
    <location>
        <begin position="366"/>
        <end position="395"/>
    </location>
</feature>